<dbReference type="SUPFAM" id="SSF48403">
    <property type="entry name" value="Ankyrin repeat"/>
    <property type="match status" value="1"/>
</dbReference>
<proteinExistence type="predicted"/>
<feature type="non-terminal residue" evidence="1">
    <location>
        <position position="69"/>
    </location>
</feature>
<dbReference type="InterPro" id="IPR036770">
    <property type="entry name" value="Ankyrin_rpt-contain_sf"/>
</dbReference>
<name>A0A0B7C2W5_9EUPU</name>
<dbReference type="AlphaFoldDB" id="A0A0B7C2W5"/>
<protein>
    <submittedName>
        <fullName evidence="1">Uncharacterized protein</fullName>
    </submittedName>
</protein>
<dbReference type="EMBL" id="HACG01052646">
    <property type="protein sequence ID" value="CEK99517.1"/>
    <property type="molecule type" value="Transcribed_RNA"/>
</dbReference>
<sequence>KYGTEMNKIWHNCSRLLNVAVERGQYSLVQFLCKQFYQQKQSCIITNIQKGALTIAAKVGKCDMVQLLL</sequence>
<gene>
    <name evidence="1" type="primary">ORF221451</name>
</gene>
<evidence type="ECO:0000313" key="1">
    <source>
        <dbReference type="EMBL" id="CEK99517.1"/>
    </source>
</evidence>
<organism evidence="1">
    <name type="scientific">Arion vulgaris</name>
    <dbReference type="NCBI Taxonomy" id="1028688"/>
    <lineage>
        <taxon>Eukaryota</taxon>
        <taxon>Metazoa</taxon>
        <taxon>Spiralia</taxon>
        <taxon>Lophotrochozoa</taxon>
        <taxon>Mollusca</taxon>
        <taxon>Gastropoda</taxon>
        <taxon>Heterobranchia</taxon>
        <taxon>Euthyneura</taxon>
        <taxon>Panpulmonata</taxon>
        <taxon>Eupulmonata</taxon>
        <taxon>Stylommatophora</taxon>
        <taxon>Helicina</taxon>
        <taxon>Arionoidea</taxon>
        <taxon>Arionidae</taxon>
        <taxon>Arion</taxon>
    </lineage>
</organism>
<reference evidence="1" key="1">
    <citation type="submission" date="2014-12" db="EMBL/GenBank/DDBJ databases">
        <title>Insight into the proteome of Arion vulgaris.</title>
        <authorList>
            <person name="Aradska J."/>
            <person name="Bulat T."/>
            <person name="Smidak R."/>
            <person name="Sarate P."/>
            <person name="Gangsoo J."/>
            <person name="Sialana F."/>
            <person name="Bilban M."/>
            <person name="Lubec G."/>
        </authorList>
    </citation>
    <scope>NUCLEOTIDE SEQUENCE</scope>
    <source>
        <tissue evidence="1">Skin</tissue>
    </source>
</reference>
<accession>A0A0B7C2W5</accession>
<feature type="non-terminal residue" evidence="1">
    <location>
        <position position="1"/>
    </location>
</feature>